<comment type="caution">
    <text evidence="1">The sequence shown here is derived from an EMBL/GenBank/DDBJ whole genome shotgun (WGS) entry which is preliminary data.</text>
</comment>
<evidence type="ECO:0008006" key="2">
    <source>
        <dbReference type="Google" id="ProtNLM"/>
    </source>
</evidence>
<feature type="non-terminal residue" evidence="1">
    <location>
        <position position="1"/>
    </location>
</feature>
<accession>A0A0F9BTW7</accession>
<dbReference type="AlphaFoldDB" id="A0A0F9BTW7"/>
<reference evidence="1" key="1">
    <citation type="journal article" date="2015" name="Nature">
        <title>Complex archaea that bridge the gap between prokaryotes and eukaryotes.</title>
        <authorList>
            <person name="Spang A."/>
            <person name="Saw J.H."/>
            <person name="Jorgensen S.L."/>
            <person name="Zaremba-Niedzwiedzka K."/>
            <person name="Martijn J."/>
            <person name="Lind A.E."/>
            <person name="van Eijk R."/>
            <person name="Schleper C."/>
            <person name="Guy L."/>
            <person name="Ettema T.J."/>
        </authorList>
    </citation>
    <scope>NUCLEOTIDE SEQUENCE</scope>
</reference>
<evidence type="ECO:0000313" key="1">
    <source>
        <dbReference type="EMBL" id="KKL17337.1"/>
    </source>
</evidence>
<name>A0A0F9BTW7_9ZZZZ</name>
<dbReference type="Pfam" id="PF16510">
    <property type="entry name" value="P22_portal"/>
    <property type="match status" value="1"/>
</dbReference>
<dbReference type="InterPro" id="IPR032427">
    <property type="entry name" value="P22_portal"/>
</dbReference>
<dbReference type="EMBL" id="LAZR01039299">
    <property type="protein sequence ID" value="KKL17337.1"/>
    <property type="molecule type" value="Genomic_DNA"/>
</dbReference>
<organism evidence="1">
    <name type="scientific">marine sediment metagenome</name>
    <dbReference type="NCBI Taxonomy" id="412755"/>
    <lineage>
        <taxon>unclassified sequences</taxon>
        <taxon>metagenomes</taxon>
        <taxon>ecological metagenomes</taxon>
    </lineage>
</organism>
<proteinExistence type="predicted"/>
<gene>
    <name evidence="1" type="ORF">LCGC14_2486570</name>
</gene>
<feature type="non-terminal residue" evidence="1">
    <location>
        <position position="503"/>
    </location>
</feature>
<sequence>GDQWPEEIRRERNEDGRPILTINRMPAFVDQVVNDIRQNRPSIKVRPVDDSSDDAIADIYTGLIRHIEHSSDAMVAYVTAVTGAAQCGIGHFRIVTEYSQDNAFDQVIRIKRIVDPFAVTWDPQAVELDRSDAQYCFYEETLDLETYKARYPDSALTGFDFLDADSTHLGDWRTGEEIRIAEYWTKTPEKRTLALLDDGRTIDITDMKEEDGVVQDQDGQQYLIQRQREAERTKVEMRIINGHEVLEGPFEWIGTDIPIIPVIGDETHIGRRTIRNGIIRHAKDAQRMLNYWRSLQTEYLAGQPKSPWMVTPKNIAGVEALWAQANKRNLPYLPYSPDPDNQGIPPQRVMPPVGSPAMHEEILLAQDDLKGTTGIYDAARGARSNETSGKAILARQRESDVSTFNYSDNMTRAIVSCGRQLVRIIPKVYDSDRVVRLLNEDETTEAAQINQTVVDDVGDEHRVNDLSVGVYDLAVTTGPSYSTKRVEANEALMQLVQAVPDVA</sequence>
<protein>
    <recommendedName>
        <fullName evidence="2">Phage portal protein</fullName>
    </recommendedName>
</protein>